<organism evidence="2 3">
    <name type="scientific">Micromonospora yangpuensis</name>
    <dbReference type="NCBI Taxonomy" id="683228"/>
    <lineage>
        <taxon>Bacteria</taxon>
        <taxon>Bacillati</taxon>
        <taxon>Actinomycetota</taxon>
        <taxon>Actinomycetes</taxon>
        <taxon>Micromonosporales</taxon>
        <taxon>Micromonosporaceae</taxon>
        <taxon>Micromonospora</taxon>
    </lineage>
</organism>
<dbReference type="Proteomes" id="UP000198937">
    <property type="component" value="Unassembled WGS sequence"/>
</dbReference>
<feature type="region of interest" description="Disordered" evidence="1">
    <location>
        <begin position="317"/>
        <end position="354"/>
    </location>
</feature>
<gene>
    <name evidence="2" type="ORF">GA0070617_3910</name>
</gene>
<reference evidence="2 3" key="1">
    <citation type="submission" date="2016-06" db="EMBL/GenBank/DDBJ databases">
        <authorList>
            <person name="Kjaerup R.B."/>
            <person name="Dalgaard T.S."/>
            <person name="Juul-Madsen H.R."/>
        </authorList>
    </citation>
    <scope>NUCLEOTIDE SEQUENCE [LARGE SCALE GENOMIC DNA]</scope>
    <source>
        <strain evidence="2 3">DSM 45577</strain>
    </source>
</reference>
<feature type="compositionally biased region" description="Low complexity" evidence="1">
    <location>
        <begin position="325"/>
        <end position="337"/>
    </location>
</feature>
<proteinExistence type="predicted"/>
<name>A0A1C6UY92_9ACTN</name>
<dbReference type="EMBL" id="FMIA01000002">
    <property type="protein sequence ID" value="SCL58770.1"/>
    <property type="molecule type" value="Genomic_DNA"/>
</dbReference>
<accession>A0A1C6UY92</accession>
<dbReference type="AlphaFoldDB" id="A0A1C6UY92"/>
<evidence type="ECO:0000313" key="3">
    <source>
        <dbReference type="Proteomes" id="UP000198937"/>
    </source>
</evidence>
<keyword evidence="3" id="KW-1185">Reference proteome</keyword>
<evidence type="ECO:0000313" key="2">
    <source>
        <dbReference type="EMBL" id="SCL58770.1"/>
    </source>
</evidence>
<protein>
    <submittedName>
        <fullName evidence="2">Uncharacterized protein</fullName>
    </submittedName>
</protein>
<sequence>MTDPSKDPAGRSGIVCDEIDCSLTDGLGGSALQEYGDGAGGWDHAAGVGGSSFGGDENSYWEAMFGPLAEFDGSADADLFDGPDGVVVPGSSQSADADVMVLTQEQGSASHAPAVDKPRKRTRRSGADWAVLHEAYFRRCGGEVPSVRPQQSADDLASDRRLRNLRAAVARVTPEEVVFFRSRGAWLERFLPPGGVNRAIFDKGFEGVTSRRMLRSGAEWVVLHEAYFRRCAGEVPSVRPQQSADDLASDHRLRNLWAGGVRVTPEEVVFFRSRGAWLERFLPPGGMNRAIFDEGLGGRVGGSSVASPAVAFLASLSSPGGQHVSSGSSAHSSLTYSAPHLGQRQPAPSPRPGP</sequence>
<evidence type="ECO:0000256" key="1">
    <source>
        <dbReference type="SAM" id="MobiDB-lite"/>
    </source>
</evidence>